<dbReference type="STRING" id="1754191.A0A1Y1V8Q4"/>
<protein>
    <recommendedName>
        <fullName evidence="4">non-specific serine/threonine protein kinase</fullName>
        <ecNumber evidence="4">2.7.11.1</ecNumber>
    </recommendedName>
</protein>
<dbReference type="CDD" id="cd12121">
    <property type="entry name" value="MARK_C_like"/>
    <property type="match status" value="1"/>
</dbReference>
<dbReference type="SUPFAM" id="SSF103243">
    <property type="entry name" value="KA1-like"/>
    <property type="match status" value="1"/>
</dbReference>
<dbReference type="GO" id="GO:0035556">
    <property type="term" value="P:intracellular signal transduction"/>
    <property type="evidence" value="ECO:0007669"/>
    <property type="project" value="TreeGrafter"/>
</dbReference>
<feature type="compositionally biased region" description="Low complexity" evidence="16">
    <location>
        <begin position="365"/>
        <end position="393"/>
    </location>
</feature>
<dbReference type="SMART" id="SM00220">
    <property type="entry name" value="S_TKc"/>
    <property type="match status" value="1"/>
</dbReference>
<dbReference type="PANTHER" id="PTHR24346:SF82">
    <property type="entry name" value="KP78A-RELATED"/>
    <property type="match status" value="1"/>
</dbReference>
<dbReference type="Gene3D" id="1.10.510.10">
    <property type="entry name" value="Transferase(Phosphotransferase) domain 1"/>
    <property type="match status" value="1"/>
</dbReference>
<dbReference type="InterPro" id="IPR000719">
    <property type="entry name" value="Prot_kinase_dom"/>
</dbReference>
<dbReference type="FunFam" id="3.30.310.80:FF:000011">
    <property type="entry name" value="Non-specific serine/threonine protein kinase"/>
    <property type="match status" value="1"/>
</dbReference>
<keyword evidence="5" id="KW-0723">Serine/threonine-protein kinase</keyword>
<feature type="domain" description="Protein kinase" evidence="17">
    <location>
        <begin position="23"/>
        <end position="274"/>
    </location>
</feature>
<feature type="domain" description="KA1" evidence="18">
    <location>
        <begin position="609"/>
        <end position="659"/>
    </location>
</feature>
<dbReference type="PANTHER" id="PTHR24346">
    <property type="entry name" value="MAP/MICROTUBULE AFFINITY-REGULATING KINASE"/>
    <property type="match status" value="1"/>
</dbReference>
<keyword evidence="6" id="KW-0597">Phosphoprotein</keyword>
<evidence type="ECO:0000256" key="2">
    <source>
        <dbReference type="ARBA" id="ARBA00006234"/>
    </source>
</evidence>
<comment type="catalytic activity">
    <reaction evidence="13">
        <text>L-threonyl-[protein] + ATP = O-phospho-L-threonyl-[protein] + ADP + H(+)</text>
        <dbReference type="Rhea" id="RHEA:46608"/>
        <dbReference type="Rhea" id="RHEA-COMP:11060"/>
        <dbReference type="Rhea" id="RHEA-COMP:11605"/>
        <dbReference type="ChEBI" id="CHEBI:15378"/>
        <dbReference type="ChEBI" id="CHEBI:30013"/>
        <dbReference type="ChEBI" id="CHEBI:30616"/>
        <dbReference type="ChEBI" id="CHEBI:61977"/>
        <dbReference type="ChEBI" id="CHEBI:456216"/>
        <dbReference type="EC" id="2.7.11.1"/>
    </reaction>
</comment>
<dbReference type="GO" id="GO:0004674">
    <property type="term" value="F:protein serine/threonine kinase activity"/>
    <property type="evidence" value="ECO:0007669"/>
    <property type="project" value="UniProtKB-KW"/>
</dbReference>
<dbReference type="EC" id="2.7.11.1" evidence="4"/>
<dbReference type="InterPro" id="IPR011009">
    <property type="entry name" value="Kinase-like_dom_sf"/>
</dbReference>
<feature type="binding site" evidence="15">
    <location>
        <position position="52"/>
    </location>
    <ligand>
        <name>ATP</name>
        <dbReference type="ChEBI" id="CHEBI:30616"/>
    </ligand>
</feature>
<gene>
    <name evidence="19" type="ORF">BCR36DRAFT_353465</name>
</gene>
<proteinExistence type="inferred from homology"/>
<dbReference type="SUPFAM" id="SSF56112">
    <property type="entry name" value="Protein kinase-like (PK-like)"/>
    <property type="match status" value="1"/>
</dbReference>
<evidence type="ECO:0000256" key="12">
    <source>
        <dbReference type="ARBA" id="ARBA00022842"/>
    </source>
</evidence>
<comment type="similarity">
    <text evidence="3">Belongs to the protein kinase superfamily. CAMK Ser/Thr protein kinase family. NIM1 subfamily.</text>
</comment>
<dbReference type="Proteomes" id="UP000193719">
    <property type="component" value="Unassembled WGS sequence"/>
</dbReference>
<dbReference type="GO" id="GO:0046872">
    <property type="term" value="F:metal ion binding"/>
    <property type="evidence" value="ECO:0007669"/>
    <property type="project" value="UniProtKB-KW"/>
</dbReference>
<feature type="region of interest" description="Disordered" evidence="16">
    <location>
        <begin position="545"/>
        <end position="567"/>
    </location>
</feature>
<dbReference type="Pfam" id="PF23312">
    <property type="entry name" value="UBA_SIK3"/>
    <property type="match status" value="1"/>
</dbReference>
<dbReference type="PROSITE" id="PS50011">
    <property type="entry name" value="PROTEIN_KINASE_DOM"/>
    <property type="match status" value="1"/>
</dbReference>
<sequence>MGKGHSSKESRNPELNVTSIGNYTMIRTLGEGNFAKVKLAKHKITGAEVAIKIIDKTNMDPKKINKMYREVRILKMLHHPNIIKLYEVIETSHTVFLVMEHVSSGELYDYLVVHGKMKEKEARIKFRQILSAVSYCHKKRVIHRDLKAENLLLDANNNIKIADFGFSNNYDPYDKLDTFCGSPPYAAPELFQGRRYTGPEVDVWSLGVILYVMTTGCLPFNGKNLQEIRESVCRGKYRIPFYITDSCEKLIKKFLVRDPSKRASLDMFRDDPWINEDFSDSPIDVNIDEVIEQDDEIIDKIVEKYNVDREKLIQNLNNTVFDDISAIYYLMYYDKRSKGGNNESHISSHINEMALLSQNSDENKSTFSSKPPESSFSSKKSIPNNNSNVPINTQLKPIVPVSAKQPPVRTRRFTIDGAYHPPVINDILAKSKPLAPETPNNLTSIKEPIENMESFTPVSTDNTIHKNPIENSMIPTSIASKRLQPTPPENPPNAMSTPIRRLRHNTICETVPPINIRQLNNNNNINNNILKEKGEDEDFSNTFENNDVEENVDPTKPRSVRFNVNTNTTSSKAPDEIIRSVIMACKSLNIKHKMIGRFLIECSVTEIDNSPLINSAIFEVEVCKLPRLDDMYGLKFKRLSGPTNEYKEICEKLIKLIKL</sequence>
<evidence type="ECO:0000256" key="13">
    <source>
        <dbReference type="ARBA" id="ARBA00047899"/>
    </source>
</evidence>
<name>A0A1Y1V8Q4_9FUNG</name>
<evidence type="ECO:0000256" key="7">
    <source>
        <dbReference type="ARBA" id="ARBA00022679"/>
    </source>
</evidence>
<dbReference type="EMBL" id="MCFH01000023">
    <property type="protein sequence ID" value="ORX49732.1"/>
    <property type="molecule type" value="Genomic_DNA"/>
</dbReference>
<evidence type="ECO:0000256" key="1">
    <source>
        <dbReference type="ARBA" id="ARBA00001946"/>
    </source>
</evidence>
<evidence type="ECO:0000256" key="3">
    <source>
        <dbReference type="ARBA" id="ARBA00010791"/>
    </source>
</evidence>
<dbReference type="AlphaFoldDB" id="A0A1Y1V8Q4"/>
<dbReference type="InterPro" id="IPR028375">
    <property type="entry name" value="KA1/Ssp2_C"/>
</dbReference>
<evidence type="ECO:0000256" key="6">
    <source>
        <dbReference type="ARBA" id="ARBA00022553"/>
    </source>
</evidence>
<dbReference type="GO" id="GO:0005737">
    <property type="term" value="C:cytoplasm"/>
    <property type="evidence" value="ECO:0007669"/>
    <property type="project" value="TreeGrafter"/>
</dbReference>
<dbReference type="InterPro" id="IPR008271">
    <property type="entry name" value="Ser/Thr_kinase_AS"/>
</dbReference>
<evidence type="ECO:0000313" key="20">
    <source>
        <dbReference type="Proteomes" id="UP000193719"/>
    </source>
</evidence>
<dbReference type="InterPro" id="IPR057380">
    <property type="entry name" value="UBA_SIK1/2/3"/>
</dbReference>
<evidence type="ECO:0000256" key="10">
    <source>
        <dbReference type="ARBA" id="ARBA00022777"/>
    </source>
</evidence>
<evidence type="ECO:0000313" key="19">
    <source>
        <dbReference type="EMBL" id="ORX49732.1"/>
    </source>
</evidence>
<evidence type="ECO:0000259" key="17">
    <source>
        <dbReference type="PROSITE" id="PS50011"/>
    </source>
</evidence>
<evidence type="ECO:0000256" key="15">
    <source>
        <dbReference type="PROSITE-ProRule" id="PRU10141"/>
    </source>
</evidence>
<dbReference type="GO" id="GO:0000226">
    <property type="term" value="P:microtubule cytoskeleton organization"/>
    <property type="evidence" value="ECO:0007669"/>
    <property type="project" value="TreeGrafter"/>
</dbReference>
<evidence type="ECO:0000256" key="5">
    <source>
        <dbReference type="ARBA" id="ARBA00022527"/>
    </source>
</evidence>
<evidence type="ECO:0000256" key="4">
    <source>
        <dbReference type="ARBA" id="ARBA00012513"/>
    </source>
</evidence>
<keyword evidence="7" id="KW-0808">Transferase</keyword>
<comment type="caution">
    <text evidence="19">The sequence shown here is derived from an EMBL/GenBank/DDBJ whole genome shotgun (WGS) entry which is preliminary data.</text>
</comment>
<dbReference type="Pfam" id="PF02149">
    <property type="entry name" value="KA1"/>
    <property type="match status" value="1"/>
</dbReference>
<accession>A0A1Y1V8Q4</accession>
<dbReference type="GO" id="GO:0106310">
    <property type="term" value="F:protein serine kinase activity"/>
    <property type="evidence" value="ECO:0007669"/>
    <property type="project" value="RHEA"/>
</dbReference>
<keyword evidence="10 19" id="KW-0418">Kinase</keyword>
<evidence type="ECO:0000256" key="16">
    <source>
        <dbReference type="SAM" id="MobiDB-lite"/>
    </source>
</evidence>
<dbReference type="FunFam" id="3.30.200.20:FF:000003">
    <property type="entry name" value="Non-specific serine/threonine protein kinase"/>
    <property type="match status" value="1"/>
</dbReference>
<dbReference type="PROSITE" id="PS00107">
    <property type="entry name" value="PROTEIN_KINASE_ATP"/>
    <property type="match status" value="1"/>
</dbReference>
<evidence type="ECO:0000256" key="8">
    <source>
        <dbReference type="ARBA" id="ARBA00022723"/>
    </source>
</evidence>
<dbReference type="FunFam" id="1.10.510.10:FF:000156">
    <property type="entry name" value="Serine/threonine-protein kinase SIK3 homolog"/>
    <property type="match status" value="1"/>
</dbReference>
<dbReference type="GO" id="GO:0005524">
    <property type="term" value="F:ATP binding"/>
    <property type="evidence" value="ECO:0007669"/>
    <property type="project" value="UniProtKB-UniRule"/>
</dbReference>
<dbReference type="InterPro" id="IPR017441">
    <property type="entry name" value="Protein_kinase_ATP_BS"/>
</dbReference>
<reference evidence="19 20" key="1">
    <citation type="submission" date="2016-08" db="EMBL/GenBank/DDBJ databases">
        <title>Genomes of anaerobic fungi encode conserved fungal cellulosomes for biomass hydrolysis.</title>
        <authorList>
            <consortium name="DOE Joint Genome Institute"/>
            <person name="Haitjema C.H."/>
            <person name="Gilmore S.P."/>
            <person name="Henske J.K."/>
            <person name="Solomon K.V."/>
            <person name="De Groot R."/>
            <person name="Kuo A."/>
            <person name="Mondo S.J."/>
            <person name="Salamov A.A."/>
            <person name="Labutti K."/>
            <person name="Zhao Z."/>
            <person name="Chiniquy J."/>
            <person name="Barry K."/>
            <person name="Brewer H.M."/>
            <person name="Purvine S.O."/>
            <person name="Wright A.T."/>
            <person name="Boxma B."/>
            <person name="Van Alen T."/>
            <person name="Hackstein J.H."/>
            <person name="Baker S.E."/>
            <person name="Grigoriev I.V."/>
            <person name="O'Malley M.A."/>
        </authorList>
    </citation>
    <scope>NUCLEOTIDE SEQUENCE [LARGE SCALE GENOMIC DNA]</scope>
    <source>
        <strain evidence="20">finn</strain>
    </source>
</reference>
<keyword evidence="11 15" id="KW-0067">ATP-binding</keyword>
<keyword evidence="8" id="KW-0479">Metal-binding</keyword>
<evidence type="ECO:0000256" key="11">
    <source>
        <dbReference type="ARBA" id="ARBA00022840"/>
    </source>
</evidence>
<dbReference type="Pfam" id="PF00069">
    <property type="entry name" value="Pkinase"/>
    <property type="match status" value="1"/>
</dbReference>
<comment type="cofactor">
    <cofactor evidence="1">
        <name>Mg(2+)</name>
        <dbReference type="ChEBI" id="CHEBI:18420"/>
    </cofactor>
</comment>
<dbReference type="PROSITE" id="PS00108">
    <property type="entry name" value="PROTEIN_KINASE_ST"/>
    <property type="match status" value="1"/>
</dbReference>
<dbReference type="Gene3D" id="3.30.310.80">
    <property type="entry name" value="Kinase associated domain 1, KA1"/>
    <property type="match status" value="1"/>
</dbReference>
<feature type="region of interest" description="Disordered" evidence="16">
    <location>
        <begin position="359"/>
        <end position="393"/>
    </location>
</feature>
<keyword evidence="12" id="KW-0460">Magnesium</keyword>
<dbReference type="PROSITE" id="PS50032">
    <property type="entry name" value="KA1"/>
    <property type="match status" value="1"/>
</dbReference>
<comment type="similarity">
    <text evidence="2">Belongs to the protein kinase superfamily. CAMK Ser/Thr protein kinase family. SNF1 subfamily.</text>
</comment>
<evidence type="ECO:0000259" key="18">
    <source>
        <dbReference type="PROSITE" id="PS50032"/>
    </source>
</evidence>
<reference evidence="19 20" key="2">
    <citation type="submission" date="2016-08" db="EMBL/GenBank/DDBJ databases">
        <title>Pervasive Adenine N6-methylation of Active Genes in Fungi.</title>
        <authorList>
            <consortium name="DOE Joint Genome Institute"/>
            <person name="Mondo S.J."/>
            <person name="Dannebaum R.O."/>
            <person name="Kuo R.C."/>
            <person name="Labutti K."/>
            <person name="Haridas S."/>
            <person name="Kuo A."/>
            <person name="Salamov A."/>
            <person name="Ahrendt S.R."/>
            <person name="Lipzen A."/>
            <person name="Sullivan W."/>
            <person name="Andreopoulos W.B."/>
            <person name="Clum A."/>
            <person name="Lindquist E."/>
            <person name="Daum C."/>
            <person name="Ramamoorthy G.K."/>
            <person name="Gryganskyi A."/>
            <person name="Culley D."/>
            <person name="Magnuson J.K."/>
            <person name="James T.Y."/>
            <person name="O'Malley M.A."/>
            <person name="Stajich J.E."/>
            <person name="Spatafora J.W."/>
            <person name="Visel A."/>
            <person name="Grigoriev I.V."/>
        </authorList>
    </citation>
    <scope>NUCLEOTIDE SEQUENCE [LARGE SCALE GENOMIC DNA]</scope>
    <source>
        <strain evidence="20">finn</strain>
    </source>
</reference>
<dbReference type="OrthoDB" id="193931at2759"/>
<dbReference type="InterPro" id="IPR001772">
    <property type="entry name" value="KA1_dom"/>
</dbReference>
<organism evidence="19 20">
    <name type="scientific">Piromyces finnis</name>
    <dbReference type="NCBI Taxonomy" id="1754191"/>
    <lineage>
        <taxon>Eukaryota</taxon>
        <taxon>Fungi</taxon>
        <taxon>Fungi incertae sedis</taxon>
        <taxon>Chytridiomycota</taxon>
        <taxon>Chytridiomycota incertae sedis</taxon>
        <taxon>Neocallimastigomycetes</taxon>
        <taxon>Neocallimastigales</taxon>
        <taxon>Neocallimastigaceae</taxon>
        <taxon>Piromyces</taxon>
    </lineage>
</organism>
<comment type="catalytic activity">
    <reaction evidence="14">
        <text>L-seryl-[protein] + ATP = O-phospho-L-seryl-[protein] + ADP + H(+)</text>
        <dbReference type="Rhea" id="RHEA:17989"/>
        <dbReference type="Rhea" id="RHEA-COMP:9863"/>
        <dbReference type="Rhea" id="RHEA-COMP:11604"/>
        <dbReference type="ChEBI" id="CHEBI:15378"/>
        <dbReference type="ChEBI" id="CHEBI:29999"/>
        <dbReference type="ChEBI" id="CHEBI:30616"/>
        <dbReference type="ChEBI" id="CHEBI:83421"/>
        <dbReference type="ChEBI" id="CHEBI:456216"/>
        <dbReference type="EC" id="2.7.11.1"/>
    </reaction>
</comment>
<evidence type="ECO:0000256" key="14">
    <source>
        <dbReference type="ARBA" id="ARBA00048679"/>
    </source>
</evidence>
<keyword evidence="9 15" id="KW-0547">Nucleotide-binding</keyword>
<evidence type="ECO:0000256" key="9">
    <source>
        <dbReference type="ARBA" id="ARBA00022741"/>
    </source>
</evidence>
<keyword evidence="20" id="KW-1185">Reference proteome</keyword>